<dbReference type="InterPro" id="IPR003649">
    <property type="entry name" value="Bbox_C"/>
</dbReference>
<dbReference type="CDD" id="cd20482">
    <property type="entry name" value="CC_brat-like"/>
    <property type="match status" value="1"/>
</dbReference>
<dbReference type="PROSITE" id="PS50119">
    <property type="entry name" value="ZF_BBOX"/>
    <property type="match status" value="2"/>
</dbReference>
<dbReference type="SUPFAM" id="SSF57850">
    <property type="entry name" value="RING/U-box"/>
    <property type="match status" value="1"/>
</dbReference>
<keyword evidence="2" id="KW-0677">Repeat</keyword>
<evidence type="ECO:0000256" key="2">
    <source>
        <dbReference type="ARBA" id="ARBA00022737"/>
    </source>
</evidence>
<organism evidence="9 10">
    <name type="scientific">Priapulus caudatus</name>
    <name type="common">Priapulid worm</name>
    <dbReference type="NCBI Taxonomy" id="37621"/>
    <lineage>
        <taxon>Eukaryota</taxon>
        <taxon>Metazoa</taxon>
        <taxon>Ecdysozoa</taxon>
        <taxon>Scalidophora</taxon>
        <taxon>Priapulida</taxon>
        <taxon>Priapulimorpha</taxon>
        <taxon>Priapulimorphida</taxon>
        <taxon>Priapulidae</taxon>
        <taxon>Priapulus</taxon>
    </lineage>
</organism>
<dbReference type="PANTHER" id="PTHR25462">
    <property type="entry name" value="BONUS, ISOFORM C-RELATED"/>
    <property type="match status" value="1"/>
</dbReference>
<evidence type="ECO:0000256" key="3">
    <source>
        <dbReference type="ARBA" id="ARBA00022771"/>
    </source>
</evidence>
<dbReference type="CDD" id="cd19798">
    <property type="entry name" value="Bbox2_BRAT-like"/>
    <property type="match status" value="1"/>
</dbReference>
<evidence type="ECO:0000313" key="9">
    <source>
        <dbReference type="Proteomes" id="UP000695022"/>
    </source>
</evidence>
<evidence type="ECO:0000313" key="10">
    <source>
        <dbReference type="RefSeq" id="XP_014675944.1"/>
    </source>
</evidence>
<feature type="domain" description="RING-type" evidence="7">
    <location>
        <begin position="6"/>
        <end position="50"/>
    </location>
</feature>
<dbReference type="CDD" id="cd14959">
    <property type="entry name" value="NHL_brat_like"/>
    <property type="match status" value="1"/>
</dbReference>
<keyword evidence="4" id="KW-0862">Zinc</keyword>
<gene>
    <name evidence="10" type="primary">LOC106815925</name>
</gene>
<evidence type="ECO:0000256" key="5">
    <source>
        <dbReference type="PROSITE-ProRule" id="PRU00024"/>
    </source>
</evidence>
<evidence type="ECO:0000256" key="6">
    <source>
        <dbReference type="PROSITE-ProRule" id="PRU00504"/>
    </source>
</evidence>
<dbReference type="InterPro" id="IPR013087">
    <property type="entry name" value="Znf_C2H2_type"/>
</dbReference>
<dbReference type="PROSITE" id="PS00518">
    <property type="entry name" value="ZF_RING_1"/>
    <property type="match status" value="1"/>
</dbReference>
<dbReference type="SMART" id="SM00184">
    <property type="entry name" value="RING"/>
    <property type="match status" value="1"/>
</dbReference>
<feature type="non-terminal residue" evidence="10">
    <location>
        <position position="1"/>
    </location>
</feature>
<dbReference type="Gene3D" id="3.30.160.60">
    <property type="entry name" value="Classic Zinc Finger"/>
    <property type="match status" value="1"/>
</dbReference>
<evidence type="ECO:0000259" key="8">
    <source>
        <dbReference type="PROSITE" id="PS50119"/>
    </source>
</evidence>
<reference evidence="10" key="1">
    <citation type="submission" date="2025-08" db="UniProtKB">
        <authorList>
            <consortium name="RefSeq"/>
        </authorList>
    </citation>
    <scope>IDENTIFICATION</scope>
</reference>
<feature type="domain" description="B box-type" evidence="8">
    <location>
        <begin position="86"/>
        <end position="133"/>
    </location>
</feature>
<dbReference type="InterPro" id="IPR017907">
    <property type="entry name" value="Znf_RING_CS"/>
</dbReference>
<dbReference type="RefSeq" id="XP_014675944.1">
    <property type="nucleotide sequence ID" value="XM_014820458.1"/>
</dbReference>
<dbReference type="GeneID" id="106815925"/>
<dbReference type="SMART" id="SM00336">
    <property type="entry name" value="BBOX"/>
    <property type="match status" value="2"/>
</dbReference>
<dbReference type="InterPro" id="IPR013083">
    <property type="entry name" value="Znf_RING/FYVE/PHD"/>
</dbReference>
<dbReference type="PROSITE" id="PS51125">
    <property type="entry name" value="NHL"/>
    <property type="match status" value="1"/>
</dbReference>
<dbReference type="InterPro" id="IPR001841">
    <property type="entry name" value="Znf_RING"/>
</dbReference>
<dbReference type="Proteomes" id="UP000695022">
    <property type="component" value="Unplaced"/>
</dbReference>
<proteinExistence type="predicted"/>
<dbReference type="Gene3D" id="2.120.10.30">
    <property type="entry name" value="TolB, C-terminal domain"/>
    <property type="match status" value="1"/>
</dbReference>
<keyword evidence="3 5" id="KW-0863">Zinc-finger</keyword>
<dbReference type="InterPro" id="IPR001258">
    <property type="entry name" value="NHL_repeat"/>
</dbReference>
<protein>
    <submittedName>
        <fullName evidence="10">B-box type zinc finger protein ncl-1-like</fullName>
    </submittedName>
</protein>
<dbReference type="Pfam" id="PF00643">
    <property type="entry name" value="zf-B_box"/>
    <property type="match status" value="1"/>
</dbReference>
<name>A0ABM1EUS3_PRICU</name>
<evidence type="ECO:0000256" key="4">
    <source>
        <dbReference type="ARBA" id="ARBA00022833"/>
    </source>
</evidence>
<dbReference type="InterPro" id="IPR000315">
    <property type="entry name" value="Znf_B-box"/>
</dbReference>
<accession>A0ABM1EUS3</accession>
<keyword evidence="9" id="KW-1185">Reference proteome</keyword>
<dbReference type="InterPro" id="IPR011042">
    <property type="entry name" value="6-blade_b-propeller_TolB-like"/>
</dbReference>
<dbReference type="SUPFAM" id="SSF63829">
    <property type="entry name" value="Calcium-dependent phosphotriesterase"/>
    <property type="match status" value="1"/>
</dbReference>
<dbReference type="PROSITE" id="PS00028">
    <property type="entry name" value="ZINC_FINGER_C2H2_1"/>
    <property type="match status" value="1"/>
</dbReference>
<evidence type="ECO:0000259" key="7">
    <source>
        <dbReference type="PROSITE" id="PS50089"/>
    </source>
</evidence>
<dbReference type="SUPFAM" id="SSF57845">
    <property type="entry name" value="B-box zinc-binding domain"/>
    <property type="match status" value="1"/>
</dbReference>
<sequence>DPEHVCCRCGEPYASPRVLSCLHVFCEACVSRLAAAASDDADASIVCPECAQETRLLQRKGGGAPALSLCHDYVLQNMMDMRAIARAQIDCTSCKAREKAVARCSDCANFLCPNCVTAHQYMRCFENHTVVSFEDIIKGDDEVNIHKPIFCTTHPSEPMKYYCNTCQVPICSECMMTGHKQPSHDHERIADCEFRHRDELKGLVAETQGKRAFCEEATTFLEGKLSDLQQQYESARGLIDETLQSYRAVLQRCHDDAVERLADAHRRRELAIMEMCNDVDNTAQKIEQGSKFTERLLRHGNSVEVMSLKRLVGDQLLYIINNTPNPDMDVELRFVTNPDAFRHAVESKFGYLEPVKGETNVAAAAAPDAAPDQSPPPAQLRRLTKRDLAPGGSIGGGGDAVAMVPVSIASRVSVGGQLTVNGQVVADLSVNNMAGLSQLLGGAAAAGQHNLQGLPPDLLNLLNSVNAAAGVGSTGSSDAGSIVSHRHGNNNNNDARTHLEVADDIATPSHRPWRRRAEFKYQFGIPGREEGQLWYPRKVAVIRTSGKFVVCDRGNERSRMQIFTKNGHFIKKIAIRYIDIVAGLAITHQGHVVAVDSVSPTVFRISESGDLLKWFDCSDYMREPSDIAISGKNYFVCDFKGHCVVEFDEEGHFLRRIGCENITCFPNGIDISDAGDVLVGDSHGNRFHVAVFQRDGSLLSEFECPYVKVSRCCGLKITSEGYIVTLAKNNHHVLVLNTLYIM</sequence>
<dbReference type="InterPro" id="IPR047153">
    <property type="entry name" value="TRIM45/56/19-like"/>
</dbReference>
<dbReference type="PANTHER" id="PTHR25462:SF296">
    <property type="entry name" value="MEIOTIC P26, ISOFORM F"/>
    <property type="match status" value="1"/>
</dbReference>
<evidence type="ECO:0000256" key="1">
    <source>
        <dbReference type="ARBA" id="ARBA00022723"/>
    </source>
</evidence>
<dbReference type="CDD" id="cd19813">
    <property type="entry name" value="Bbox1_BRAT-like"/>
    <property type="match status" value="1"/>
</dbReference>
<dbReference type="SMART" id="SM00502">
    <property type="entry name" value="BBC"/>
    <property type="match status" value="1"/>
</dbReference>
<dbReference type="Gene3D" id="3.30.40.10">
    <property type="entry name" value="Zinc/RING finger domain, C3HC4 (zinc finger)"/>
    <property type="match status" value="1"/>
</dbReference>
<feature type="domain" description="B box-type" evidence="8">
    <location>
        <begin position="146"/>
        <end position="191"/>
    </location>
</feature>
<keyword evidence="1" id="KW-0479">Metal-binding</keyword>
<feature type="repeat" description="NHL" evidence="6">
    <location>
        <begin position="520"/>
        <end position="566"/>
    </location>
</feature>
<dbReference type="PROSITE" id="PS50089">
    <property type="entry name" value="ZF_RING_2"/>
    <property type="match status" value="1"/>
</dbReference>